<organism evidence="6 7">
    <name type="scientific">Nonomuraea maritima</name>
    <dbReference type="NCBI Taxonomy" id="683260"/>
    <lineage>
        <taxon>Bacteria</taxon>
        <taxon>Bacillati</taxon>
        <taxon>Actinomycetota</taxon>
        <taxon>Actinomycetes</taxon>
        <taxon>Streptosporangiales</taxon>
        <taxon>Streptosporangiaceae</taxon>
        <taxon>Nonomuraea</taxon>
    </lineage>
</organism>
<accession>A0A1G9SJK6</accession>
<evidence type="ECO:0000313" key="7">
    <source>
        <dbReference type="Proteomes" id="UP000198683"/>
    </source>
</evidence>
<dbReference type="Pfam" id="PF00356">
    <property type="entry name" value="LacI"/>
    <property type="match status" value="1"/>
</dbReference>
<dbReference type="SUPFAM" id="SSF47413">
    <property type="entry name" value="lambda repressor-like DNA-binding domains"/>
    <property type="match status" value="1"/>
</dbReference>
<feature type="domain" description="HTH lacI-type" evidence="5">
    <location>
        <begin position="6"/>
        <end position="63"/>
    </location>
</feature>
<dbReference type="GO" id="GO:0003700">
    <property type="term" value="F:DNA-binding transcription factor activity"/>
    <property type="evidence" value="ECO:0007669"/>
    <property type="project" value="TreeGrafter"/>
</dbReference>
<evidence type="ECO:0000259" key="5">
    <source>
        <dbReference type="PROSITE" id="PS50932"/>
    </source>
</evidence>
<dbReference type="InterPro" id="IPR046335">
    <property type="entry name" value="LacI/GalR-like_sensor"/>
</dbReference>
<dbReference type="InterPro" id="IPR028082">
    <property type="entry name" value="Peripla_BP_I"/>
</dbReference>
<dbReference type="SMART" id="SM00354">
    <property type="entry name" value="HTH_LACI"/>
    <property type="match status" value="1"/>
</dbReference>
<dbReference type="CDD" id="cd01392">
    <property type="entry name" value="HTH_LacI"/>
    <property type="match status" value="1"/>
</dbReference>
<dbReference type="STRING" id="683260.SAMN05421874_1599"/>
<protein>
    <submittedName>
        <fullName evidence="6">LacI family transcriptional regulator</fullName>
    </submittedName>
</protein>
<dbReference type="Pfam" id="PF13377">
    <property type="entry name" value="Peripla_BP_3"/>
    <property type="match status" value="1"/>
</dbReference>
<sequence length="354" mass="37878">MSPRRVTMADVAKAAGVSRTTASLVLSGRGRELRISQDVEQRVLRAAHELEYRPNIVSVGLRTGTTRTIGFVSDTVATSRLAGDMIKGALEAARDRGFMLFIGETEGDAELERLLLQAMHDRQVDGLVLASMFTRTIEVPKAVTAVPAVLLNALPKQPTPLPAVLPDEVEAGRSAARVLLDAGHRDGVYLIGAGPGLHDVPSESVAAVERLVGIREALGAAGVEVAGARICPDWQPEYGLTATRDLLGTARPRALICFNDRIAMGAYQALDDFGLRVPADVSVVSFDDHPIASWMRPQLTTVALPHYELGRKAVDVLFAEIGRSDTGRTGQVHRVPMPVRARESVKPPAGDLPG</sequence>
<evidence type="ECO:0000256" key="4">
    <source>
        <dbReference type="ARBA" id="ARBA00023163"/>
    </source>
</evidence>
<dbReference type="SUPFAM" id="SSF53822">
    <property type="entry name" value="Periplasmic binding protein-like I"/>
    <property type="match status" value="1"/>
</dbReference>
<keyword evidence="4" id="KW-0804">Transcription</keyword>
<dbReference type="PROSITE" id="PS00356">
    <property type="entry name" value="HTH_LACI_1"/>
    <property type="match status" value="1"/>
</dbReference>
<dbReference type="EMBL" id="FNFB01000059">
    <property type="protein sequence ID" value="SDM35673.1"/>
    <property type="molecule type" value="Genomic_DNA"/>
</dbReference>
<evidence type="ECO:0000256" key="3">
    <source>
        <dbReference type="ARBA" id="ARBA00023125"/>
    </source>
</evidence>
<dbReference type="CDD" id="cd06288">
    <property type="entry name" value="PBP1_sucrose_transcription_regulator"/>
    <property type="match status" value="1"/>
</dbReference>
<dbReference type="PANTHER" id="PTHR30146:SF148">
    <property type="entry name" value="HTH-TYPE TRANSCRIPTIONAL REPRESSOR PURR-RELATED"/>
    <property type="match status" value="1"/>
</dbReference>
<dbReference type="RefSeq" id="WP_218129347.1">
    <property type="nucleotide sequence ID" value="NZ_FNFB01000059.1"/>
</dbReference>
<dbReference type="Gene3D" id="3.40.50.2300">
    <property type="match status" value="2"/>
</dbReference>
<dbReference type="Proteomes" id="UP000198683">
    <property type="component" value="Unassembled WGS sequence"/>
</dbReference>
<dbReference type="PROSITE" id="PS50932">
    <property type="entry name" value="HTH_LACI_2"/>
    <property type="match status" value="1"/>
</dbReference>
<evidence type="ECO:0000313" key="6">
    <source>
        <dbReference type="EMBL" id="SDM35673.1"/>
    </source>
</evidence>
<keyword evidence="3" id="KW-0238">DNA-binding</keyword>
<keyword evidence="2" id="KW-0805">Transcription regulation</keyword>
<dbReference type="Gene3D" id="1.10.260.40">
    <property type="entry name" value="lambda repressor-like DNA-binding domains"/>
    <property type="match status" value="1"/>
</dbReference>
<evidence type="ECO:0000256" key="2">
    <source>
        <dbReference type="ARBA" id="ARBA00023015"/>
    </source>
</evidence>
<proteinExistence type="predicted"/>
<gene>
    <name evidence="6" type="ORF">SAMN05421874_1599</name>
</gene>
<reference evidence="6 7" key="1">
    <citation type="submission" date="2016-10" db="EMBL/GenBank/DDBJ databases">
        <authorList>
            <person name="de Groot N.N."/>
        </authorList>
    </citation>
    <scope>NUCLEOTIDE SEQUENCE [LARGE SCALE GENOMIC DNA]</scope>
    <source>
        <strain evidence="6 7">CGMCC 4.5681</strain>
    </source>
</reference>
<dbReference type="PANTHER" id="PTHR30146">
    <property type="entry name" value="LACI-RELATED TRANSCRIPTIONAL REPRESSOR"/>
    <property type="match status" value="1"/>
</dbReference>
<evidence type="ECO:0000256" key="1">
    <source>
        <dbReference type="ARBA" id="ARBA00022491"/>
    </source>
</evidence>
<dbReference type="InterPro" id="IPR010982">
    <property type="entry name" value="Lambda_DNA-bd_dom_sf"/>
</dbReference>
<dbReference type="AlphaFoldDB" id="A0A1G9SJK6"/>
<dbReference type="InterPro" id="IPR000843">
    <property type="entry name" value="HTH_LacI"/>
</dbReference>
<keyword evidence="7" id="KW-1185">Reference proteome</keyword>
<keyword evidence="1" id="KW-0678">Repressor</keyword>
<dbReference type="GO" id="GO:0000976">
    <property type="term" value="F:transcription cis-regulatory region binding"/>
    <property type="evidence" value="ECO:0007669"/>
    <property type="project" value="TreeGrafter"/>
</dbReference>
<name>A0A1G9SJK6_9ACTN</name>